<feature type="repeat" description="TPR" evidence="3">
    <location>
        <begin position="315"/>
        <end position="348"/>
    </location>
</feature>
<sequence length="779" mass="88282">MRAYKKDSSATNLQTGGTQSDDGKVKARQAADLVKAAQTLIKKAQNQADFEHIISILTDAITLRPNRAAYYFTRGRCFISMGQFQRALFDFSMAIRLESTVAKYYGSRGYCFRKLGRIQEALKDYNDAVRYEKENPEYYFSRALVYFDLEDFQTAINDFSQALDKRLSAPFKAFFHRGMCYRRVKRLDESLKDLKHALSLDNSHAEAHNQLGLSLCEAKDYQTASSEFTSALELLHETQPSDVALTAKYHSNRGLALDKMGQHHLALDDFTAAIERDDTEPHYFFNRGNCQYALKAFDAAIEDYSAAVKLDPKKAVYWHHIGLGYQALEQIERAIQYFQKALEKDTAHHPSRFHMGLMYHRGKEYDKALEAFAEVPATEALYEARGKVYCDMNTQDAYQKAYDDFHLAISVKPLNALHYYNRGTVLHLMKRHQDALQDFNKALILGEGGQLPTEEPAERDERAEAVEEERERERAPSVVAKEDKDKEKEKEREKVPTLSNRELARIYSDRGLAWRALGNLPQAVEDLTVAVAKCGPLVSEDGTPPSPEVTEYLATRAQCFFEQGLYDRGEMDLTTALGVSPSDPHLSYKRGLTRYAQGEHRYVHVIMDLKRAIANNLAAPHQADLYYHMGLAYANLGKHPLAVPCFDAAVKRSGDKPHYMHERAKSLQVVGDHLHALEDFTRVLEVQPRNARALFRRAFSYKALKAYEEAADDFESAKEYEPSDPRLVVNYRQVHHVRCIVLGPAGHEDPSTAMQHQQDDSKGVGVGQYGGAQLVTTAA</sequence>
<feature type="repeat" description="TPR" evidence="3">
    <location>
        <begin position="623"/>
        <end position="656"/>
    </location>
</feature>
<dbReference type="InterPro" id="IPR050498">
    <property type="entry name" value="Ycf3"/>
</dbReference>
<organism evidence="5 6">
    <name type="scientific">Vitrella brassicaformis (strain CCMP3155)</name>
    <dbReference type="NCBI Taxonomy" id="1169540"/>
    <lineage>
        <taxon>Eukaryota</taxon>
        <taxon>Sar</taxon>
        <taxon>Alveolata</taxon>
        <taxon>Colpodellida</taxon>
        <taxon>Vitrellaceae</taxon>
        <taxon>Vitrella</taxon>
    </lineage>
</organism>
<feature type="compositionally biased region" description="Basic and acidic residues" evidence="4">
    <location>
        <begin position="459"/>
        <end position="495"/>
    </location>
</feature>
<proteinExistence type="predicted"/>
<feature type="repeat" description="TPR" evidence="3">
    <location>
        <begin position="281"/>
        <end position="314"/>
    </location>
</feature>
<dbReference type="Proteomes" id="UP000041254">
    <property type="component" value="Unassembled WGS sequence"/>
</dbReference>
<evidence type="ECO:0000256" key="1">
    <source>
        <dbReference type="ARBA" id="ARBA00022737"/>
    </source>
</evidence>
<dbReference type="SUPFAM" id="SSF48452">
    <property type="entry name" value="TPR-like"/>
    <property type="match status" value="3"/>
</dbReference>
<dbReference type="SMART" id="SM00028">
    <property type="entry name" value="TPR"/>
    <property type="match status" value="15"/>
</dbReference>
<evidence type="ECO:0000313" key="6">
    <source>
        <dbReference type="Proteomes" id="UP000041254"/>
    </source>
</evidence>
<dbReference type="PANTHER" id="PTHR44858">
    <property type="entry name" value="TETRATRICOPEPTIDE REPEAT PROTEIN 6"/>
    <property type="match status" value="1"/>
</dbReference>
<feature type="region of interest" description="Disordered" evidence="4">
    <location>
        <begin position="1"/>
        <end position="24"/>
    </location>
</feature>
<gene>
    <name evidence="5" type="ORF">Vbra_5320</name>
</gene>
<dbReference type="OMA" id="NAHAYFR"/>
<keyword evidence="6" id="KW-1185">Reference proteome</keyword>
<feature type="repeat" description="TPR" evidence="3">
    <location>
        <begin position="136"/>
        <end position="169"/>
    </location>
</feature>
<name>A0A0G4EQ84_VITBC</name>
<dbReference type="VEuPathDB" id="CryptoDB:Vbra_5320"/>
<feature type="repeat" description="TPR" evidence="3">
    <location>
        <begin position="68"/>
        <end position="101"/>
    </location>
</feature>
<keyword evidence="2 3" id="KW-0802">TPR repeat</keyword>
<dbReference type="PhylomeDB" id="A0A0G4EQ84"/>
<feature type="repeat" description="TPR" evidence="3">
    <location>
        <begin position="171"/>
        <end position="204"/>
    </location>
</feature>
<reference evidence="5 6" key="1">
    <citation type="submission" date="2014-11" db="EMBL/GenBank/DDBJ databases">
        <authorList>
            <person name="Zhu J."/>
            <person name="Qi W."/>
            <person name="Song R."/>
        </authorList>
    </citation>
    <scope>NUCLEOTIDE SEQUENCE [LARGE SCALE GENOMIC DNA]</scope>
</reference>
<dbReference type="InParanoid" id="A0A0G4EQ84"/>
<dbReference type="Pfam" id="PF13181">
    <property type="entry name" value="TPR_8"/>
    <property type="match status" value="2"/>
</dbReference>
<dbReference type="PANTHER" id="PTHR44858:SF1">
    <property type="entry name" value="UDP-N-ACETYLGLUCOSAMINE--PEPTIDE N-ACETYLGLUCOSAMINYLTRANSFERASE SPINDLY-RELATED"/>
    <property type="match status" value="1"/>
</dbReference>
<evidence type="ECO:0000313" key="5">
    <source>
        <dbReference type="EMBL" id="CEL99774.1"/>
    </source>
</evidence>
<accession>A0A0G4EQ84</accession>
<protein>
    <submittedName>
        <fullName evidence="5">Uncharacterized protein</fullName>
    </submittedName>
</protein>
<keyword evidence="1" id="KW-0677">Repeat</keyword>
<dbReference type="InterPro" id="IPR019734">
    <property type="entry name" value="TPR_rpt"/>
</dbReference>
<feature type="repeat" description="TPR" evidence="3">
    <location>
        <begin position="205"/>
        <end position="238"/>
    </location>
</feature>
<dbReference type="STRING" id="1169540.A0A0G4EQ84"/>
<dbReference type="OrthoDB" id="1926212at2759"/>
<dbReference type="Pfam" id="PF13414">
    <property type="entry name" value="TPR_11"/>
    <property type="match status" value="1"/>
</dbReference>
<evidence type="ECO:0000256" key="3">
    <source>
        <dbReference type="PROSITE-ProRule" id="PRU00339"/>
    </source>
</evidence>
<dbReference type="InterPro" id="IPR011990">
    <property type="entry name" value="TPR-like_helical_dom_sf"/>
</dbReference>
<dbReference type="Pfam" id="PF13432">
    <property type="entry name" value="TPR_16"/>
    <property type="match status" value="3"/>
</dbReference>
<evidence type="ECO:0000256" key="2">
    <source>
        <dbReference type="ARBA" id="ARBA00022803"/>
    </source>
</evidence>
<feature type="region of interest" description="Disordered" evidence="4">
    <location>
        <begin position="448"/>
        <end position="496"/>
    </location>
</feature>
<dbReference type="AlphaFoldDB" id="A0A0G4EQ84"/>
<feature type="repeat" description="TPR" evidence="3">
    <location>
        <begin position="102"/>
        <end position="135"/>
    </location>
</feature>
<evidence type="ECO:0000256" key="4">
    <source>
        <dbReference type="SAM" id="MobiDB-lite"/>
    </source>
</evidence>
<feature type="repeat" description="TPR" evidence="3">
    <location>
        <begin position="691"/>
        <end position="724"/>
    </location>
</feature>
<feature type="compositionally biased region" description="Polar residues" evidence="4">
    <location>
        <begin position="9"/>
        <end position="20"/>
    </location>
</feature>
<dbReference type="PROSITE" id="PS50005">
    <property type="entry name" value="TPR"/>
    <property type="match status" value="9"/>
</dbReference>
<dbReference type="EMBL" id="CDMY01000288">
    <property type="protein sequence ID" value="CEL99774.1"/>
    <property type="molecule type" value="Genomic_DNA"/>
</dbReference>
<dbReference type="Gene3D" id="1.25.40.10">
    <property type="entry name" value="Tetratricopeptide repeat domain"/>
    <property type="match status" value="7"/>
</dbReference>